<sequence length="191" mass="20380">MKKGKIIALALAAGITFMGAGYAAWTDSVTIQSTVATGKLQVDIDRTSTATFANITNTDNDNVASAGVGDITEIDANKGVKVTFDNLYPGATGHAEIYLDNISTIPVKFDDALTVLDMPSNSELDELVFTSKLVVNGTEYDLSTVDLSTLTVNKETDMKVIIDVELPDGATGTEGASVDFEFEPHFKQFNQ</sequence>
<evidence type="ECO:0000256" key="1">
    <source>
        <dbReference type="SAM" id="SignalP"/>
    </source>
</evidence>
<dbReference type="EMBL" id="JAGSOJ010000002">
    <property type="protein sequence ID" value="MCM1990230.1"/>
    <property type="molecule type" value="Genomic_DNA"/>
</dbReference>
<dbReference type="RefSeq" id="WP_250859270.1">
    <property type="nucleotide sequence ID" value="NZ_JAGSOJ010000002.1"/>
</dbReference>
<reference evidence="2" key="1">
    <citation type="journal article" date="2021" name="mSystems">
        <title>Bacteria and Archaea Synergistically Convert Glycine Betaine to Biogenic Methane in the Formosa Cold Seep of the South China Sea.</title>
        <authorList>
            <person name="Li L."/>
            <person name="Zhang W."/>
            <person name="Zhang S."/>
            <person name="Song L."/>
            <person name="Sun Q."/>
            <person name="Zhang H."/>
            <person name="Xiang H."/>
            <person name="Dong X."/>
        </authorList>
    </citation>
    <scope>NUCLEOTIDE SEQUENCE</scope>
    <source>
        <strain evidence="2">ZWT</strain>
    </source>
</reference>
<gene>
    <name evidence="2" type="ORF">KDK92_10840</name>
</gene>
<feature type="signal peptide" evidence="1">
    <location>
        <begin position="1"/>
        <end position="23"/>
    </location>
</feature>
<name>A0A9J6P210_9CLOT</name>
<accession>A0A9J6P210</accession>
<dbReference type="Proteomes" id="UP001056429">
    <property type="component" value="Unassembled WGS sequence"/>
</dbReference>
<keyword evidence="3" id="KW-1185">Reference proteome</keyword>
<protein>
    <submittedName>
        <fullName evidence="2">Uncharacterized protein</fullName>
    </submittedName>
</protein>
<feature type="chain" id="PRO_5039902986" evidence="1">
    <location>
        <begin position="24"/>
        <end position="191"/>
    </location>
</feature>
<reference evidence="2" key="2">
    <citation type="submission" date="2021-04" db="EMBL/GenBank/DDBJ databases">
        <authorList>
            <person name="Dong X."/>
        </authorList>
    </citation>
    <scope>NUCLEOTIDE SEQUENCE</scope>
    <source>
        <strain evidence="2">ZWT</strain>
    </source>
</reference>
<evidence type="ECO:0000313" key="2">
    <source>
        <dbReference type="EMBL" id="MCM1990230.1"/>
    </source>
</evidence>
<dbReference type="AlphaFoldDB" id="A0A9J6P210"/>
<keyword evidence="1" id="KW-0732">Signal</keyword>
<comment type="caution">
    <text evidence="2">The sequence shown here is derived from an EMBL/GenBank/DDBJ whole genome shotgun (WGS) entry which is preliminary data.</text>
</comment>
<proteinExistence type="predicted"/>
<organism evidence="2 3">
    <name type="scientific">Oceanirhabdus seepicola</name>
    <dbReference type="NCBI Taxonomy" id="2828781"/>
    <lineage>
        <taxon>Bacteria</taxon>
        <taxon>Bacillati</taxon>
        <taxon>Bacillota</taxon>
        <taxon>Clostridia</taxon>
        <taxon>Eubacteriales</taxon>
        <taxon>Clostridiaceae</taxon>
        <taxon>Oceanirhabdus</taxon>
    </lineage>
</organism>
<evidence type="ECO:0000313" key="3">
    <source>
        <dbReference type="Proteomes" id="UP001056429"/>
    </source>
</evidence>